<gene>
    <name evidence="3" type="ORF">SBA5_830003</name>
</gene>
<reference evidence="4" key="1">
    <citation type="submission" date="2018-02" db="EMBL/GenBank/DDBJ databases">
        <authorList>
            <person name="Hausmann B."/>
        </authorList>
    </citation>
    <scope>NUCLEOTIDE SEQUENCE [LARGE SCALE GENOMIC DNA]</scope>
    <source>
        <strain evidence="4">Peat soil MAG SbA5</strain>
    </source>
</reference>
<name>A0A2N9M6N2_9BACT</name>
<evidence type="ECO:0000313" key="4">
    <source>
        <dbReference type="Proteomes" id="UP000239735"/>
    </source>
</evidence>
<dbReference type="AlphaFoldDB" id="A0A2N9M6N2"/>
<dbReference type="Pfam" id="PF01344">
    <property type="entry name" value="Kelch_1"/>
    <property type="match status" value="3"/>
</dbReference>
<feature type="signal peptide" evidence="2">
    <location>
        <begin position="1"/>
        <end position="20"/>
    </location>
</feature>
<organism evidence="3 4">
    <name type="scientific">Candidatus Sulfuritelmatomonas gaucii</name>
    <dbReference type="NCBI Taxonomy" id="2043161"/>
    <lineage>
        <taxon>Bacteria</taxon>
        <taxon>Pseudomonadati</taxon>
        <taxon>Acidobacteriota</taxon>
        <taxon>Terriglobia</taxon>
        <taxon>Terriglobales</taxon>
        <taxon>Acidobacteriaceae</taxon>
        <taxon>Candidatus Sulfuritelmatomonas</taxon>
    </lineage>
</organism>
<dbReference type="Gene3D" id="2.120.10.80">
    <property type="entry name" value="Kelch-type beta propeller"/>
    <property type="match status" value="2"/>
</dbReference>
<sequence>MKGICLVIAICLAGLMTACGGVGNVGTTGSGSNSGGGGSGSNPGGGGTSADATCDTPSVIWGGNTNGTSSSGASAFVPTGTMHQPRAAHTATLLADGTVLVVDGGQLDIDDLLVSVPFAETFDPSQGKFSTTGTPCIARELHTATLLMNGKVLIAGGTRFSGYPTWLPATQTAELYDPASRSFTMTGPMQSGRTEHTATLLADGRVLIVGGSTSVEPMASAEIYDPDAGTFVAAASMASPRSNHTATMLSSGKVLIVGGENDEAALASAELYDPATNTFTSTGSMTTPRSGHSANLLANGKVLIAGGVSSQIFAYGALSPSTDPLATAELYDPMTGTFSRAGPMTMGRVGHTATLLLNGKVLIAGGYIDWVNPVGYQNNSSAEIYDPAAGSFSSTDPMLATRFWHSATLLQDGSVLIAGGIGSDSPLASAEIYK</sequence>
<dbReference type="Proteomes" id="UP000239735">
    <property type="component" value="Unassembled WGS sequence"/>
</dbReference>
<dbReference type="InterPro" id="IPR015915">
    <property type="entry name" value="Kelch-typ_b-propeller"/>
</dbReference>
<dbReference type="PROSITE" id="PS51257">
    <property type="entry name" value="PROKAR_LIPOPROTEIN"/>
    <property type="match status" value="1"/>
</dbReference>
<dbReference type="Gene3D" id="2.130.10.80">
    <property type="entry name" value="Galactose oxidase/kelch, beta-propeller"/>
    <property type="match status" value="3"/>
</dbReference>
<dbReference type="InterPro" id="IPR006652">
    <property type="entry name" value="Kelch_1"/>
</dbReference>
<evidence type="ECO:0000256" key="2">
    <source>
        <dbReference type="SAM" id="SignalP"/>
    </source>
</evidence>
<feature type="chain" id="PRO_5014673542" evidence="2">
    <location>
        <begin position="21"/>
        <end position="434"/>
    </location>
</feature>
<dbReference type="OrthoDB" id="116319at2"/>
<dbReference type="InterPro" id="IPR037293">
    <property type="entry name" value="Gal_Oxidase_central_sf"/>
</dbReference>
<dbReference type="SMART" id="SM00612">
    <property type="entry name" value="Kelch"/>
    <property type="match status" value="5"/>
</dbReference>
<dbReference type="PANTHER" id="PTHR32208:SF21">
    <property type="entry name" value="LOW QUALITY PROTEIN: ALDEHYDE OXIDASE GLOX-LIKE"/>
    <property type="match status" value="1"/>
</dbReference>
<evidence type="ECO:0000256" key="1">
    <source>
        <dbReference type="SAM" id="MobiDB-lite"/>
    </source>
</evidence>
<dbReference type="EMBL" id="OKRB01000145">
    <property type="protein sequence ID" value="SPE31108.1"/>
    <property type="molecule type" value="Genomic_DNA"/>
</dbReference>
<feature type="compositionally biased region" description="Gly residues" evidence="1">
    <location>
        <begin position="31"/>
        <end position="48"/>
    </location>
</feature>
<dbReference type="PANTHER" id="PTHR32208">
    <property type="entry name" value="SECRETED PROTEIN-RELATED"/>
    <property type="match status" value="1"/>
</dbReference>
<proteinExistence type="predicted"/>
<protein>
    <submittedName>
        <fullName evidence="3">High-affinity leucine-specific transport system, periplasmic binding protein LivK</fullName>
    </submittedName>
</protein>
<dbReference type="SUPFAM" id="SSF117281">
    <property type="entry name" value="Kelch motif"/>
    <property type="match status" value="2"/>
</dbReference>
<evidence type="ECO:0000313" key="3">
    <source>
        <dbReference type="EMBL" id="SPE31108.1"/>
    </source>
</evidence>
<keyword evidence="2" id="KW-0732">Signal</keyword>
<feature type="region of interest" description="Disordered" evidence="1">
    <location>
        <begin position="31"/>
        <end position="53"/>
    </location>
</feature>
<accession>A0A2N9M6N2</accession>